<keyword evidence="3 4" id="KW-0479">Metal-binding</keyword>
<dbReference type="GO" id="GO:0020037">
    <property type="term" value="F:heme binding"/>
    <property type="evidence" value="ECO:0007669"/>
    <property type="project" value="InterPro"/>
</dbReference>
<name>A0A177MXJ2_9GAMM</name>
<dbReference type="InterPro" id="IPR036396">
    <property type="entry name" value="Cyt_P450_sf"/>
</dbReference>
<evidence type="ECO:0000313" key="6">
    <source>
        <dbReference type="Proteomes" id="UP000077857"/>
    </source>
</evidence>
<reference evidence="5 6" key="1">
    <citation type="submission" date="2016-03" db="EMBL/GenBank/DDBJ databases">
        <authorList>
            <person name="Ploux O."/>
        </authorList>
    </citation>
    <scope>NUCLEOTIDE SEQUENCE [LARGE SCALE GENOMIC DNA]</scope>
    <source>
        <strain evidence="5 6">R-45378</strain>
    </source>
</reference>
<dbReference type="Proteomes" id="UP000077857">
    <property type="component" value="Unassembled WGS sequence"/>
</dbReference>
<evidence type="ECO:0000256" key="4">
    <source>
        <dbReference type="RuleBase" id="RU000461"/>
    </source>
</evidence>
<keyword evidence="4" id="KW-0560">Oxidoreductase</keyword>
<dbReference type="GO" id="GO:0004497">
    <property type="term" value="F:monooxygenase activity"/>
    <property type="evidence" value="ECO:0007669"/>
    <property type="project" value="UniProtKB-KW"/>
</dbReference>
<dbReference type="GO" id="GO:0005506">
    <property type="term" value="F:iron ion binding"/>
    <property type="evidence" value="ECO:0007669"/>
    <property type="project" value="InterPro"/>
</dbReference>
<dbReference type="SUPFAM" id="SSF48264">
    <property type="entry name" value="Cytochrome P450"/>
    <property type="match status" value="1"/>
</dbReference>
<dbReference type="Gene3D" id="1.10.630.10">
    <property type="entry name" value="Cytochrome P450"/>
    <property type="match status" value="1"/>
</dbReference>
<evidence type="ECO:0000256" key="2">
    <source>
        <dbReference type="ARBA" id="ARBA00010617"/>
    </source>
</evidence>
<dbReference type="PRINTS" id="PR00385">
    <property type="entry name" value="P450"/>
</dbReference>
<evidence type="ECO:0000313" key="5">
    <source>
        <dbReference type="EMBL" id="OAI10305.1"/>
    </source>
</evidence>
<dbReference type="PROSITE" id="PS00086">
    <property type="entry name" value="CYTOCHROME_P450"/>
    <property type="match status" value="1"/>
</dbReference>
<dbReference type="InterPro" id="IPR001128">
    <property type="entry name" value="Cyt_P450"/>
</dbReference>
<dbReference type="PANTHER" id="PTHR24305">
    <property type="entry name" value="CYTOCHROME P450"/>
    <property type="match status" value="1"/>
</dbReference>
<dbReference type="EMBL" id="LUUJ01000136">
    <property type="protein sequence ID" value="OAI10305.1"/>
    <property type="molecule type" value="Genomic_DNA"/>
</dbReference>
<dbReference type="PRINTS" id="PR00463">
    <property type="entry name" value="EP450I"/>
</dbReference>
<dbReference type="PANTHER" id="PTHR24305:SF166">
    <property type="entry name" value="CYTOCHROME P450 12A4, MITOCHONDRIAL-RELATED"/>
    <property type="match status" value="1"/>
</dbReference>
<dbReference type="AlphaFoldDB" id="A0A177MXJ2"/>
<dbReference type="InterPro" id="IPR002401">
    <property type="entry name" value="Cyt_P450_E_grp-I"/>
</dbReference>
<dbReference type="InterPro" id="IPR017972">
    <property type="entry name" value="Cyt_P450_CS"/>
</dbReference>
<comment type="cofactor">
    <cofactor evidence="1 3">
        <name>heme</name>
        <dbReference type="ChEBI" id="CHEBI:30413"/>
    </cofactor>
</comment>
<keyword evidence="4" id="KW-0503">Monooxygenase</keyword>
<evidence type="ECO:0000256" key="3">
    <source>
        <dbReference type="PIRSR" id="PIRSR602401-1"/>
    </source>
</evidence>
<sequence>MENSTLLNRSKKNSLPEHSVLLPMMQLIWRPLATLAWIHKQYGELVLGRLLGRKILFICDPEYIEQVFNLEGKGQLNRDFLYDAKKSLFGNGLVNSENQVWSKQRRLMQPLFTKETVKNYELIMVDEATAMADELKKAASGQVDLSTEIKRLIQRIFIRILLGKSVDQLSNGAELIKVIEIICQELPLQLGSEIVLGRRLKRFVPLKSKRYLAAVSYLQTFIGAEITETRKNPGQSLLSQLMQSSDRTTGYTMPDNLLQDEAVNLFFAGQETTINTLVWFFYLTGRHPEVRGKIAAEIRSLPNETLSSAHLGQLSYTKAALYETLRLYPPTSALSTQTVQDIELGDYAIPAGTIVLLSMHTTHHSARLWDCPDAFNPDRFLDTTTPGGHKYAYFPFGGGLHNCIGRHFAELEMLLVIVSFFKAFSFETDITVKEAFSITLKPDRPVVGRVESIDQADGLR</sequence>
<dbReference type="OrthoDB" id="9764248at2"/>
<dbReference type="InterPro" id="IPR050121">
    <property type="entry name" value="Cytochrome_P450_monoxygenase"/>
</dbReference>
<comment type="similarity">
    <text evidence="2 4">Belongs to the cytochrome P450 family.</text>
</comment>
<dbReference type="GO" id="GO:0016705">
    <property type="term" value="F:oxidoreductase activity, acting on paired donors, with incorporation or reduction of molecular oxygen"/>
    <property type="evidence" value="ECO:0007669"/>
    <property type="project" value="InterPro"/>
</dbReference>
<gene>
    <name evidence="5" type="ORF">A1507_21640</name>
</gene>
<dbReference type="Pfam" id="PF00067">
    <property type="entry name" value="p450"/>
    <property type="match status" value="1"/>
</dbReference>
<feature type="binding site" description="axial binding residue" evidence="3">
    <location>
        <position position="403"/>
    </location>
    <ligand>
        <name>heme</name>
        <dbReference type="ChEBI" id="CHEBI:30413"/>
    </ligand>
    <ligandPart>
        <name>Fe</name>
        <dbReference type="ChEBI" id="CHEBI:18248"/>
    </ligandPart>
</feature>
<comment type="caution">
    <text evidence="5">The sequence shown here is derived from an EMBL/GenBank/DDBJ whole genome shotgun (WGS) entry which is preliminary data.</text>
</comment>
<proteinExistence type="inferred from homology"/>
<dbReference type="RefSeq" id="WP_064042685.1">
    <property type="nucleotide sequence ID" value="NZ_LUUJ01000136.1"/>
</dbReference>
<accession>A0A177MXJ2</accession>
<protein>
    <submittedName>
        <fullName evidence="5">Cytochrome P450</fullName>
    </submittedName>
</protein>
<keyword evidence="3 4" id="KW-0408">Iron</keyword>
<keyword evidence="3 4" id="KW-0349">Heme</keyword>
<organism evidence="5 6">
    <name type="scientific">Methylomonas koyamae</name>
    <dbReference type="NCBI Taxonomy" id="702114"/>
    <lineage>
        <taxon>Bacteria</taxon>
        <taxon>Pseudomonadati</taxon>
        <taxon>Pseudomonadota</taxon>
        <taxon>Gammaproteobacteria</taxon>
        <taxon>Methylococcales</taxon>
        <taxon>Methylococcaceae</taxon>
        <taxon>Methylomonas</taxon>
    </lineage>
</organism>
<evidence type="ECO:0000256" key="1">
    <source>
        <dbReference type="ARBA" id="ARBA00001971"/>
    </source>
</evidence>